<keyword evidence="3" id="KW-1185">Reference proteome</keyword>
<feature type="domain" description="DUF4434" evidence="1">
    <location>
        <begin position="27"/>
        <end position="301"/>
    </location>
</feature>
<dbReference type="Gene3D" id="2.60.120.260">
    <property type="entry name" value="Galactose-binding domain-like"/>
    <property type="match status" value="1"/>
</dbReference>
<dbReference type="KEGG" id="pbas:SMSP2_02350"/>
<name>A0A1Q2MH06_9BACT</name>
<dbReference type="Proteomes" id="UP000188181">
    <property type="component" value="Chromosome"/>
</dbReference>
<organism evidence="2 3">
    <name type="scientific">Limihaloglobus sulfuriphilus</name>
    <dbReference type="NCBI Taxonomy" id="1851148"/>
    <lineage>
        <taxon>Bacteria</taxon>
        <taxon>Pseudomonadati</taxon>
        <taxon>Planctomycetota</taxon>
        <taxon>Phycisphaerae</taxon>
        <taxon>Sedimentisphaerales</taxon>
        <taxon>Sedimentisphaeraceae</taxon>
        <taxon>Limihaloglobus</taxon>
    </lineage>
</organism>
<dbReference type="SUPFAM" id="SSF49785">
    <property type="entry name" value="Galactose-binding domain-like"/>
    <property type="match status" value="1"/>
</dbReference>
<dbReference type="SUPFAM" id="SSF51445">
    <property type="entry name" value="(Trans)glycosidases"/>
    <property type="match status" value="1"/>
</dbReference>
<evidence type="ECO:0000259" key="1">
    <source>
        <dbReference type="Pfam" id="PF14488"/>
    </source>
</evidence>
<dbReference type="Gene3D" id="3.20.20.80">
    <property type="entry name" value="Glycosidases"/>
    <property type="match status" value="1"/>
</dbReference>
<protein>
    <recommendedName>
        <fullName evidence="1">DUF4434 domain-containing protein</fullName>
    </recommendedName>
</protein>
<dbReference type="OrthoDB" id="5171802at2"/>
<proteinExistence type="predicted"/>
<evidence type="ECO:0000313" key="2">
    <source>
        <dbReference type="EMBL" id="AQQ71971.1"/>
    </source>
</evidence>
<dbReference type="Pfam" id="PF14488">
    <property type="entry name" value="DUF4434"/>
    <property type="match status" value="1"/>
</dbReference>
<dbReference type="InterPro" id="IPR017853">
    <property type="entry name" value="GH"/>
</dbReference>
<dbReference type="RefSeq" id="WP_146684211.1">
    <property type="nucleotide sequence ID" value="NZ_CP019646.1"/>
</dbReference>
<sequence length="1138" mass="127736">MLKYLIKFLVTLTFLTIAVEHIDAKPISGAFIQINPHMAGYSQSDWEEEVSLMKQCGMDTVIVSASISDGGKAHYQSSLDFVTEVADTALTKILTACDANQMKCFVGLVHDNRWWSSIGDEAVLSSMAANNIAAADELLSVAAEHASFAGWYVTEEIVFNVWSGDNRDMLINTLLNPVVEHLKSITPDKPAATAPYVYDITAGADNCRQWWDNLLSRVDFDIVMFQDGFGADINRKPELIVPYFKGLRQACIDNGAELWNDLEVFNQPDWTAKTFSDVRWQISLNEKHVSKIVTWEWFYITPTQRMRSDVRTVDRQNLYAKLLSHNRNLKIASLNKNYTMSKQPSASYPDSKNKLTDSQIDFEMDSHLGYYLTSGFGGGTSSVSVTIDLREDVPAEYGFSAVFMNRQGWGVNLPESVDVYISEDNTAFEKISQLETFPSAQDSLNVYFDFPQKIISPRYVRFEMRGLGWLMCSELSVYRSDIKGDYNSDARIDINDVNTLSQKWLDGGDEEKGINYGDFADIARNWKWQRDRSLHFRDKFYKLPNVQLSQGSPYMQNRTVESIASELAVNGVESIFVMQTSVNGLKPGLIDALRSRDIAPGLMLFADAVYTPTSELPEGWEQWKMGFLNTPGNNHLSFIHDGFREWMKQRAVSLCNDNGFAAVTFAEPMYPVYDGITKSSVRYADVSQAYQDIFKADTGESEFPNFTDPSDPHYFKTDTALYQKLVQHRIDSITDYFDEIINGEAGLRESAPDTMVITWSLACSKLENGGVDILPEWEGNDAYSIVKNAKPDMHYYQTHWPDWVDPQLSPEHVYSYIPNFRECWKAAPQVTVGVQDDIGSHDNMRRSNEYYQKYLEACAAAGAVNSTYYCFSLRSDVYNSAPQLKRISLNDGYEMPDMAVSALSAEVDQRADENGRLLLRIHTKDSDPANWLFISEIEINGVSGGFTYSISPLTPPYSGRPDNTGNDLANGVIAAMNLSDPDWVEWAPDVQGAAAYADIVLNLEPGSRVDSIDIYFLKYASTHVYPPDRIELGTGSYDLSVNSIDLEFDQRVHPNSAGLMMTRNITDSLGNVFKAQRAFRDGNMLILEMDRQVKRGDVLSVDIGGISDDPDSRWTTANIARGSLNTAAAGTVVTLTAE</sequence>
<dbReference type="EMBL" id="CP019646">
    <property type="protein sequence ID" value="AQQ71971.1"/>
    <property type="molecule type" value="Genomic_DNA"/>
</dbReference>
<reference evidence="3" key="1">
    <citation type="submission" date="2017-02" db="EMBL/GenBank/DDBJ databases">
        <title>Comparative genomics and description of representatives of a novel lineage of planctomycetes thriving in anoxic sediments.</title>
        <authorList>
            <person name="Spring S."/>
            <person name="Bunk B."/>
            <person name="Sproer C."/>
        </authorList>
    </citation>
    <scope>NUCLEOTIDE SEQUENCE [LARGE SCALE GENOMIC DNA]</scope>
    <source>
        <strain evidence="3">SM-Chi-D1</strain>
    </source>
</reference>
<accession>A0A1Q2MH06</accession>
<dbReference type="AlphaFoldDB" id="A0A1Q2MH06"/>
<dbReference type="STRING" id="1851148.SMSP2_02350"/>
<dbReference type="InterPro" id="IPR027849">
    <property type="entry name" value="DUF4434"/>
</dbReference>
<gene>
    <name evidence="2" type="ORF">SMSP2_02350</name>
</gene>
<evidence type="ECO:0000313" key="3">
    <source>
        <dbReference type="Proteomes" id="UP000188181"/>
    </source>
</evidence>
<dbReference type="InterPro" id="IPR008979">
    <property type="entry name" value="Galactose-bd-like_sf"/>
</dbReference>